<keyword evidence="6" id="KW-0539">Nucleus</keyword>
<evidence type="ECO:0000256" key="2">
    <source>
        <dbReference type="ARBA" id="ARBA00022723"/>
    </source>
</evidence>
<dbReference type="SUPFAM" id="SSF57667">
    <property type="entry name" value="beta-beta-alpha zinc fingers"/>
    <property type="match status" value="3"/>
</dbReference>
<evidence type="ECO:0000256" key="8">
    <source>
        <dbReference type="SAM" id="MobiDB-lite"/>
    </source>
</evidence>
<dbReference type="Gene3D" id="3.30.160.60">
    <property type="entry name" value="Classic Zinc Finger"/>
    <property type="match status" value="4"/>
</dbReference>
<dbReference type="GO" id="GO:0005634">
    <property type="term" value="C:nucleus"/>
    <property type="evidence" value="ECO:0007669"/>
    <property type="project" value="UniProtKB-SubCell"/>
</dbReference>
<dbReference type="InterPro" id="IPR036236">
    <property type="entry name" value="Znf_C2H2_sf"/>
</dbReference>
<feature type="compositionally biased region" description="Polar residues" evidence="8">
    <location>
        <begin position="211"/>
        <end position="222"/>
    </location>
</feature>
<protein>
    <recommendedName>
        <fullName evidence="9">C2H2-type domain-containing protein</fullName>
    </recommendedName>
</protein>
<evidence type="ECO:0000256" key="5">
    <source>
        <dbReference type="ARBA" id="ARBA00022833"/>
    </source>
</evidence>
<evidence type="ECO:0000256" key="3">
    <source>
        <dbReference type="ARBA" id="ARBA00022737"/>
    </source>
</evidence>
<dbReference type="GO" id="GO:0030674">
    <property type="term" value="F:protein-macromolecule adaptor activity"/>
    <property type="evidence" value="ECO:0007669"/>
    <property type="project" value="UniProtKB-ARBA"/>
</dbReference>
<dbReference type="PROSITE" id="PS50157">
    <property type="entry name" value="ZINC_FINGER_C2H2_2"/>
    <property type="match status" value="4"/>
</dbReference>
<keyword evidence="11" id="KW-1185">Reference proteome</keyword>
<dbReference type="PROSITE" id="PS00028">
    <property type="entry name" value="ZINC_FINGER_C2H2_1"/>
    <property type="match status" value="4"/>
</dbReference>
<name>A0A5E4PZU4_9NEOP</name>
<keyword evidence="2" id="KW-0479">Metal-binding</keyword>
<dbReference type="FunFam" id="3.30.160.60:FF:000624">
    <property type="entry name" value="zinc finger protein 697"/>
    <property type="match status" value="1"/>
</dbReference>
<evidence type="ECO:0000256" key="4">
    <source>
        <dbReference type="ARBA" id="ARBA00022771"/>
    </source>
</evidence>
<dbReference type="FunFam" id="3.30.160.60:FF:001498">
    <property type="entry name" value="Zinc finger protein 404"/>
    <property type="match status" value="1"/>
</dbReference>
<dbReference type="Proteomes" id="UP000324832">
    <property type="component" value="Unassembled WGS sequence"/>
</dbReference>
<evidence type="ECO:0000256" key="6">
    <source>
        <dbReference type="ARBA" id="ARBA00023242"/>
    </source>
</evidence>
<keyword evidence="3" id="KW-0677">Repeat</keyword>
<feature type="domain" description="C2H2-type" evidence="9">
    <location>
        <begin position="85"/>
        <end position="112"/>
    </location>
</feature>
<dbReference type="FunFam" id="3.30.160.60:FF:000688">
    <property type="entry name" value="zinc finger protein 197 isoform X1"/>
    <property type="match status" value="1"/>
</dbReference>
<dbReference type="AlphaFoldDB" id="A0A5E4PZU4"/>
<dbReference type="InterPro" id="IPR013087">
    <property type="entry name" value="Znf_C2H2_type"/>
</dbReference>
<accession>A0A5E4PZU4</accession>
<dbReference type="PANTHER" id="PTHR23234">
    <property type="entry name" value="ZNF44 PROTEIN"/>
    <property type="match status" value="1"/>
</dbReference>
<organism evidence="10 11">
    <name type="scientific">Leptidea sinapis</name>
    <dbReference type="NCBI Taxonomy" id="189913"/>
    <lineage>
        <taxon>Eukaryota</taxon>
        <taxon>Metazoa</taxon>
        <taxon>Ecdysozoa</taxon>
        <taxon>Arthropoda</taxon>
        <taxon>Hexapoda</taxon>
        <taxon>Insecta</taxon>
        <taxon>Pterygota</taxon>
        <taxon>Neoptera</taxon>
        <taxon>Endopterygota</taxon>
        <taxon>Lepidoptera</taxon>
        <taxon>Glossata</taxon>
        <taxon>Ditrysia</taxon>
        <taxon>Papilionoidea</taxon>
        <taxon>Pieridae</taxon>
        <taxon>Dismorphiinae</taxon>
        <taxon>Leptidea</taxon>
    </lineage>
</organism>
<gene>
    <name evidence="10" type="ORF">LSINAPIS_LOCUS4135</name>
</gene>
<dbReference type="InterPro" id="IPR050758">
    <property type="entry name" value="Znf_C2H2-type"/>
</dbReference>
<evidence type="ECO:0000256" key="1">
    <source>
        <dbReference type="ARBA" id="ARBA00004123"/>
    </source>
</evidence>
<dbReference type="Pfam" id="PF00096">
    <property type="entry name" value="zf-C2H2"/>
    <property type="match status" value="4"/>
</dbReference>
<evidence type="ECO:0000259" key="9">
    <source>
        <dbReference type="PROSITE" id="PS50157"/>
    </source>
</evidence>
<dbReference type="SMART" id="SM00355">
    <property type="entry name" value="ZnF_C2H2"/>
    <property type="match status" value="4"/>
</dbReference>
<reference evidence="10 11" key="1">
    <citation type="submission" date="2017-07" db="EMBL/GenBank/DDBJ databases">
        <authorList>
            <person name="Talla V."/>
            <person name="Backstrom N."/>
        </authorList>
    </citation>
    <scope>NUCLEOTIDE SEQUENCE [LARGE SCALE GENOMIC DNA]</scope>
</reference>
<feature type="domain" description="C2H2-type" evidence="9">
    <location>
        <begin position="156"/>
        <end position="183"/>
    </location>
</feature>
<feature type="region of interest" description="Disordered" evidence="8">
    <location>
        <begin position="208"/>
        <end position="237"/>
    </location>
</feature>
<dbReference type="GO" id="GO:0008270">
    <property type="term" value="F:zinc ion binding"/>
    <property type="evidence" value="ECO:0007669"/>
    <property type="project" value="UniProtKB-KW"/>
</dbReference>
<keyword evidence="5" id="KW-0862">Zinc</keyword>
<proteinExistence type="predicted"/>
<comment type="subcellular location">
    <subcellularLocation>
        <location evidence="1">Nucleus</location>
    </subcellularLocation>
</comment>
<evidence type="ECO:0000256" key="7">
    <source>
        <dbReference type="PROSITE-ProRule" id="PRU00042"/>
    </source>
</evidence>
<evidence type="ECO:0000313" key="10">
    <source>
        <dbReference type="EMBL" id="VVC91470.1"/>
    </source>
</evidence>
<keyword evidence="4 7" id="KW-0863">Zinc-finger</keyword>
<feature type="domain" description="C2H2-type" evidence="9">
    <location>
        <begin position="184"/>
        <end position="211"/>
    </location>
</feature>
<feature type="domain" description="C2H2-type" evidence="9">
    <location>
        <begin position="126"/>
        <end position="153"/>
    </location>
</feature>
<evidence type="ECO:0000313" key="11">
    <source>
        <dbReference type="Proteomes" id="UP000324832"/>
    </source>
</evidence>
<dbReference type="EMBL" id="FZQP02001059">
    <property type="protein sequence ID" value="VVC91470.1"/>
    <property type="molecule type" value="Genomic_DNA"/>
</dbReference>
<sequence>MDSQQIIELDIKKEAETTDHELPVNANPKRRTNEWNEIEHNNTINNSKDAGNKNNIKTMCTKEHLVHKTITNRKKKEKTSKSIVYSCSVCTKTFRFQSVLLTHKKVHTCENTLDTHNRIHTDKKPYSCNICSKSFIRSVNLEKHYKIHGVEDERPYSCNICGKSFRRSSDLKKHTLIHTGEKPYTCNICHKRFNQSYKLKIHGRLHRTEKQYSGSESGNSCDQVGDLAPDNSKPVIV</sequence>
<dbReference type="PANTHER" id="PTHR23234:SF10">
    <property type="entry name" value="RIKEN CDNA 6720489N17 GENE-RELATED"/>
    <property type="match status" value="1"/>
</dbReference>